<keyword evidence="3 5" id="KW-1133">Transmembrane helix</keyword>
<keyword evidence="1 5" id="KW-1003">Cell membrane</keyword>
<proteinExistence type="inferred from homology"/>
<dbReference type="NCBIfam" id="NF003445">
    <property type="entry name" value="PRK04987.1"/>
    <property type="match status" value="1"/>
</dbReference>
<comment type="similarity">
    <text evidence="5">Belongs to the FrdC family.</text>
</comment>
<dbReference type="Gene3D" id="1.20.1300.10">
    <property type="entry name" value="Fumarate reductase/succinate dehydrogenase, transmembrane subunit"/>
    <property type="match status" value="1"/>
</dbReference>
<feature type="transmembrane region" description="Helical" evidence="5">
    <location>
        <begin position="58"/>
        <end position="81"/>
    </location>
</feature>
<dbReference type="SUPFAM" id="SSF81343">
    <property type="entry name" value="Fumarate reductase respiratory complex transmembrane subunits"/>
    <property type="match status" value="1"/>
</dbReference>
<dbReference type="InterPro" id="IPR003510">
    <property type="entry name" value="Fumarate_red_C"/>
</dbReference>
<feature type="transmembrane region" description="Helical" evidence="5">
    <location>
        <begin position="102"/>
        <end position="126"/>
    </location>
</feature>
<reference evidence="7" key="1">
    <citation type="journal article" date="2014" name="Int. J. Syst. Evol. Microbiol.">
        <title>Complete genome of a new Firmicutes species belonging to the dominant human colonic microbiota ('Ruminococcus bicirculans') reveals two chromosomes and a selective capacity to utilize plant glucans.</title>
        <authorList>
            <consortium name="NISC Comparative Sequencing Program"/>
            <person name="Wegmann U."/>
            <person name="Louis P."/>
            <person name="Goesmann A."/>
            <person name="Henrissat B."/>
            <person name="Duncan S.H."/>
            <person name="Flint H.J."/>
        </authorList>
    </citation>
    <scope>NUCLEOTIDE SEQUENCE</scope>
    <source>
        <strain evidence="7">CECT 7398</strain>
    </source>
</reference>
<keyword evidence="8" id="KW-1185">Reference proteome</keyword>
<evidence type="ECO:0000256" key="5">
    <source>
        <dbReference type="HAMAP-Rule" id="MF_00708"/>
    </source>
</evidence>
<evidence type="ECO:0000313" key="7">
    <source>
        <dbReference type="EMBL" id="MDN3611091.1"/>
    </source>
</evidence>
<reference evidence="8" key="2">
    <citation type="journal article" date="2019" name="Int. J. Syst. Evol. Microbiol.">
        <title>The Global Catalogue of Microorganisms (GCM) 10K type strain sequencing project: providing services to taxonomists for standard genome sequencing and annotation.</title>
        <authorList>
            <consortium name="The Broad Institute Genomics Platform"/>
            <consortium name="The Broad Institute Genome Sequencing Center for Infectious Disease"/>
            <person name="Wu L."/>
            <person name="Ma J."/>
        </authorList>
    </citation>
    <scope>NUCLEOTIDE SEQUENCE [LARGE SCALE GENOMIC DNA]</scope>
    <source>
        <strain evidence="8">CECT 7398</strain>
    </source>
</reference>
<protein>
    <recommendedName>
        <fullName evidence="5">Fumarate reductase subunit C</fullName>
    </recommendedName>
    <alternativeName>
        <fullName evidence="5">Quinol-fumarate reductase subunit C</fullName>
        <shortName evidence="5">QFR subunit C</shortName>
    </alternativeName>
</protein>
<comment type="caution">
    <text evidence="7">The sequence shown here is derived from an EMBL/GenBank/DDBJ whole genome shotgun (WGS) entry which is preliminary data.</text>
</comment>
<gene>
    <name evidence="5 7" type="primary">frdC</name>
    <name evidence="6" type="ORF">QWZ16_01440</name>
    <name evidence="7" type="ORF">QWZ16_15615</name>
</gene>
<evidence type="ECO:0000313" key="6">
    <source>
        <dbReference type="EMBL" id="MDN3608440.1"/>
    </source>
</evidence>
<dbReference type="EMBL" id="JAUFQC010000009">
    <property type="protein sequence ID" value="MDN3611091.1"/>
    <property type="molecule type" value="Genomic_DNA"/>
</dbReference>
<comment type="subcellular location">
    <subcellularLocation>
        <location evidence="5">Cell membrane</location>
        <topology evidence="5">Multi-pass membrane protein</topology>
    </subcellularLocation>
</comment>
<sequence>MSHRKPYMRPVKRTWWLKRPAYRFYMLREATILPLITFTLFLTYGLIAFLLGSNTWQGWLTFMTHPIVITMNMIALFASLLHAHTFFSMMPQVMPIRLRGKLVTKSIVVLAQWSMVTLVSLIVLLVI</sequence>
<keyword evidence="7" id="KW-0560">Oxidoreductase</keyword>
<dbReference type="GO" id="GO:0008177">
    <property type="term" value="F:succinate dehydrogenase (quinone) activity"/>
    <property type="evidence" value="ECO:0007669"/>
    <property type="project" value="UniProtKB-EC"/>
</dbReference>
<evidence type="ECO:0000256" key="2">
    <source>
        <dbReference type="ARBA" id="ARBA00022692"/>
    </source>
</evidence>
<dbReference type="RefSeq" id="WP_170883299.1">
    <property type="nucleotide sequence ID" value="NZ_JABEYA020000016.1"/>
</dbReference>
<accession>A0ABT8BXG8</accession>
<keyword evidence="4 5" id="KW-0472">Membrane</keyword>
<dbReference type="Proteomes" id="UP001238540">
    <property type="component" value="Unassembled WGS sequence"/>
</dbReference>
<evidence type="ECO:0000256" key="1">
    <source>
        <dbReference type="ARBA" id="ARBA00022475"/>
    </source>
</evidence>
<name>A0ABT8BXG8_9VIBR</name>
<evidence type="ECO:0000256" key="4">
    <source>
        <dbReference type="ARBA" id="ARBA00023136"/>
    </source>
</evidence>
<comment type="subunit">
    <text evidence="5">Part of an enzyme complex containing four subunits: a flavoprotein (FrdA), an iron-sulfur protein (FrdB), and two hydrophobic anchor proteins (FrdC and FrdD).</text>
</comment>
<organism evidence="7 8">
    <name type="scientific">Vibrio ostreicida</name>
    <dbReference type="NCBI Taxonomy" id="526588"/>
    <lineage>
        <taxon>Bacteria</taxon>
        <taxon>Pseudomonadati</taxon>
        <taxon>Pseudomonadota</taxon>
        <taxon>Gammaproteobacteria</taxon>
        <taxon>Vibrionales</taxon>
        <taxon>Vibrionaceae</taxon>
        <taxon>Vibrio</taxon>
    </lineage>
</organism>
<dbReference type="HAMAP" id="MF_00708">
    <property type="entry name" value="Fumarate_red_C"/>
    <property type="match status" value="1"/>
</dbReference>
<evidence type="ECO:0000313" key="8">
    <source>
        <dbReference type="Proteomes" id="UP001238540"/>
    </source>
</evidence>
<evidence type="ECO:0000256" key="3">
    <source>
        <dbReference type="ARBA" id="ARBA00022989"/>
    </source>
</evidence>
<feature type="transmembrane region" description="Helical" evidence="5">
    <location>
        <begin position="32"/>
        <end position="52"/>
    </location>
</feature>
<dbReference type="InterPro" id="IPR034804">
    <property type="entry name" value="SQR/QFR_C/D"/>
</dbReference>
<dbReference type="CDD" id="cd00546">
    <property type="entry name" value="QFR_TypeD_subunitC"/>
    <property type="match status" value="1"/>
</dbReference>
<keyword evidence="2 5" id="KW-0812">Transmembrane</keyword>
<dbReference type="EMBL" id="JAUFQC010000001">
    <property type="protein sequence ID" value="MDN3608440.1"/>
    <property type="molecule type" value="Genomic_DNA"/>
</dbReference>
<comment type="function">
    <text evidence="5">Anchors the catalytic components of the fumarate reductase complex to the cell membrane, binds quinones.</text>
</comment>
<reference evidence="7" key="3">
    <citation type="submission" date="2023-06" db="EMBL/GenBank/DDBJ databases">
        <authorList>
            <person name="Lucena T."/>
            <person name="Sun Q."/>
        </authorList>
    </citation>
    <scope>NUCLEOTIDE SEQUENCE</scope>
    <source>
        <strain evidence="7">CECT 7398</strain>
    </source>
</reference>
<dbReference type="Pfam" id="PF02300">
    <property type="entry name" value="Fumarate_red_C"/>
    <property type="match status" value="1"/>
</dbReference>
<dbReference type="PIRSF" id="PIRSF000180">
    <property type="entry name" value="FrdC"/>
    <property type="match status" value="1"/>
</dbReference>